<dbReference type="GO" id="GO:0003700">
    <property type="term" value="F:DNA-binding transcription factor activity"/>
    <property type="evidence" value="ECO:0007669"/>
    <property type="project" value="InterPro"/>
</dbReference>
<dbReference type="SMART" id="SM00347">
    <property type="entry name" value="HTH_MARR"/>
    <property type="match status" value="1"/>
</dbReference>
<dbReference type="Gene3D" id="1.10.10.10">
    <property type="entry name" value="Winged helix-like DNA-binding domain superfamily/Winged helix DNA-binding domain"/>
    <property type="match status" value="1"/>
</dbReference>
<comment type="caution">
    <text evidence="2">The sequence shown here is derived from an EMBL/GenBank/DDBJ whole genome shotgun (WGS) entry which is preliminary data.</text>
</comment>
<dbReference type="PANTHER" id="PTHR33164">
    <property type="entry name" value="TRANSCRIPTIONAL REGULATOR, MARR FAMILY"/>
    <property type="match status" value="1"/>
</dbReference>
<dbReference type="InterPro" id="IPR036388">
    <property type="entry name" value="WH-like_DNA-bd_sf"/>
</dbReference>
<protein>
    <submittedName>
        <fullName evidence="2">MarR family transcriptional regulator</fullName>
    </submittedName>
</protein>
<name>A0A4Q1JW05_9GAMM</name>
<dbReference type="RefSeq" id="WP_129471393.1">
    <property type="nucleotide sequence ID" value="NZ_SAWZ01000005.1"/>
</dbReference>
<dbReference type="GO" id="GO:0006950">
    <property type="term" value="P:response to stress"/>
    <property type="evidence" value="ECO:0007669"/>
    <property type="project" value="TreeGrafter"/>
</dbReference>
<keyword evidence="3" id="KW-1185">Reference proteome</keyword>
<evidence type="ECO:0000259" key="1">
    <source>
        <dbReference type="PROSITE" id="PS50995"/>
    </source>
</evidence>
<sequence>MPSPPAVESQCTCFRLRRAARQASQLYDRELAAIGLSLNEYSILRRAQKGTRTLGELAQAAGMDRSTLTRNLKPLLANGLLREARGEDARQRLIKLTPKGERAITQAIPLWQRAQAQMAALYGAAPMQQLNQALDALHEALRPLREAA</sequence>
<dbReference type="PANTHER" id="PTHR33164:SF105">
    <property type="entry name" value="TRANSCRIPTIONAL REPRESSOR PROTEIN-RELATED"/>
    <property type="match status" value="1"/>
</dbReference>
<dbReference type="CDD" id="cd00090">
    <property type="entry name" value="HTH_ARSR"/>
    <property type="match status" value="1"/>
</dbReference>
<dbReference type="InterPro" id="IPR036390">
    <property type="entry name" value="WH_DNA-bd_sf"/>
</dbReference>
<gene>
    <name evidence="2" type="ORF">EPA99_11675</name>
</gene>
<feature type="domain" description="HTH marR-type" evidence="1">
    <location>
        <begin position="9"/>
        <end position="139"/>
    </location>
</feature>
<proteinExistence type="predicted"/>
<accession>A0A4Q1JW05</accession>
<dbReference type="PROSITE" id="PS50995">
    <property type="entry name" value="HTH_MARR_2"/>
    <property type="match status" value="1"/>
</dbReference>
<dbReference type="Proteomes" id="UP000289784">
    <property type="component" value="Unassembled WGS sequence"/>
</dbReference>
<evidence type="ECO:0000313" key="2">
    <source>
        <dbReference type="EMBL" id="RXR05389.1"/>
    </source>
</evidence>
<organism evidence="2 3">
    <name type="scientific">Pseudoxanthomonas composti</name>
    <dbReference type="NCBI Taxonomy" id="2137479"/>
    <lineage>
        <taxon>Bacteria</taxon>
        <taxon>Pseudomonadati</taxon>
        <taxon>Pseudomonadota</taxon>
        <taxon>Gammaproteobacteria</taxon>
        <taxon>Lysobacterales</taxon>
        <taxon>Lysobacteraceae</taxon>
        <taxon>Pseudoxanthomonas</taxon>
    </lineage>
</organism>
<dbReference type="InterPro" id="IPR039422">
    <property type="entry name" value="MarR/SlyA-like"/>
</dbReference>
<evidence type="ECO:0000313" key="3">
    <source>
        <dbReference type="Proteomes" id="UP000289784"/>
    </source>
</evidence>
<dbReference type="InterPro" id="IPR000835">
    <property type="entry name" value="HTH_MarR-typ"/>
</dbReference>
<reference evidence="2 3" key="1">
    <citation type="submission" date="2019-01" db="EMBL/GenBank/DDBJ databases">
        <title>Pseudoxanthomonas composti sp. nov., isolated from compost.</title>
        <authorList>
            <person name="Yang G."/>
        </authorList>
    </citation>
    <scope>NUCLEOTIDE SEQUENCE [LARGE SCALE GENOMIC DNA]</scope>
    <source>
        <strain evidence="2 3">GSS15</strain>
    </source>
</reference>
<dbReference type="Pfam" id="PF12840">
    <property type="entry name" value="HTH_20"/>
    <property type="match status" value="1"/>
</dbReference>
<dbReference type="SUPFAM" id="SSF46785">
    <property type="entry name" value="Winged helix' DNA-binding domain"/>
    <property type="match status" value="1"/>
</dbReference>
<dbReference type="OrthoDB" id="120080at2"/>
<dbReference type="AlphaFoldDB" id="A0A4Q1JW05"/>
<dbReference type="InterPro" id="IPR011991">
    <property type="entry name" value="ArsR-like_HTH"/>
</dbReference>
<dbReference type="EMBL" id="SAWZ01000005">
    <property type="protein sequence ID" value="RXR05389.1"/>
    <property type="molecule type" value="Genomic_DNA"/>
</dbReference>